<keyword evidence="4" id="KW-1185">Reference proteome</keyword>
<dbReference type="EMBL" id="ABVL01000016">
    <property type="protein sequence ID" value="EDY17950.1"/>
    <property type="molecule type" value="Genomic_DNA"/>
</dbReference>
<gene>
    <name evidence="3" type="ORF">CfE428DRAFT_4689</name>
</gene>
<sequence>MLKDRILRCSSRSHTCKLLTIVGGVTVQAFAVAEKLVALTPILWVSAPLALCWAMDVGYVAEQRRSLDLLEDGQDKADLSCVPRGGDGDSIIRFLRAFISVSTWPFYVALLALISFGGGQIAKANRDTAAQTLRNPPLATRIPASFPPVNPPFAPVRSANAPPSFNQGKLPTQRLTPAPFSTAPHFPTPKRPTALTP</sequence>
<feature type="transmembrane region" description="Helical" evidence="2">
    <location>
        <begin position="94"/>
        <end position="116"/>
    </location>
</feature>
<reference evidence="3 4" key="1">
    <citation type="journal article" date="2011" name="J. Bacteriol.">
        <title>Genome sequence of Chthoniobacter flavus Ellin428, an aerobic heterotrophic soil bacterium.</title>
        <authorList>
            <person name="Kant R."/>
            <person name="van Passel M.W."/>
            <person name="Palva A."/>
            <person name="Lucas S."/>
            <person name="Lapidus A."/>
            <person name="Glavina Del Rio T."/>
            <person name="Dalin E."/>
            <person name="Tice H."/>
            <person name="Bruce D."/>
            <person name="Goodwin L."/>
            <person name="Pitluck S."/>
            <person name="Larimer F.W."/>
            <person name="Land M.L."/>
            <person name="Hauser L."/>
            <person name="Sangwan P."/>
            <person name="de Vos W.M."/>
            <person name="Janssen P.H."/>
            <person name="Smidt H."/>
        </authorList>
    </citation>
    <scope>NUCLEOTIDE SEQUENCE [LARGE SCALE GENOMIC DNA]</scope>
    <source>
        <strain evidence="3 4">Ellin428</strain>
    </source>
</reference>
<dbReference type="STRING" id="497964.CfE428DRAFT_4689"/>
<evidence type="ECO:0000256" key="2">
    <source>
        <dbReference type="SAM" id="Phobius"/>
    </source>
</evidence>
<organism evidence="3 4">
    <name type="scientific">Chthoniobacter flavus Ellin428</name>
    <dbReference type="NCBI Taxonomy" id="497964"/>
    <lineage>
        <taxon>Bacteria</taxon>
        <taxon>Pseudomonadati</taxon>
        <taxon>Verrucomicrobiota</taxon>
        <taxon>Spartobacteria</taxon>
        <taxon>Chthoniobacterales</taxon>
        <taxon>Chthoniobacteraceae</taxon>
        <taxon>Chthoniobacter</taxon>
    </lineage>
</organism>
<proteinExistence type="predicted"/>
<keyword evidence="2" id="KW-1133">Transmembrane helix</keyword>
<accession>B4D6Z9</accession>
<dbReference type="Proteomes" id="UP000005824">
    <property type="component" value="Unassembled WGS sequence"/>
</dbReference>
<comment type="caution">
    <text evidence="3">The sequence shown here is derived from an EMBL/GenBank/DDBJ whole genome shotgun (WGS) entry which is preliminary data.</text>
</comment>
<protein>
    <submittedName>
        <fullName evidence="3">Uncharacterized protein</fullName>
    </submittedName>
</protein>
<evidence type="ECO:0000313" key="3">
    <source>
        <dbReference type="EMBL" id="EDY17950.1"/>
    </source>
</evidence>
<evidence type="ECO:0000256" key="1">
    <source>
        <dbReference type="SAM" id="MobiDB-lite"/>
    </source>
</evidence>
<feature type="region of interest" description="Disordered" evidence="1">
    <location>
        <begin position="151"/>
        <end position="197"/>
    </location>
</feature>
<name>B4D6Z9_9BACT</name>
<keyword evidence="2" id="KW-0472">Membrane</keyword>
<evidence type="ECO:0000313" key="4">
    <source>
        <dbReference type="Proteomes" id="UP000005824"/>
    </source>
</evidence>
<dbReference type="InParanoid" id="B4D6Z9"/>
<feature type="compositionally biased region" description="Polar residues" evidence="1">
    <location>
        <begin position="161"/>
        <end position="175"/>
    </location>
</feature>
<keyword evidence="2" id="KW-0812">Transmembrane</keyword>
<dbReference type="AlphaFoldDB" id="B4D6Z9"/>